<dbReference type="AlphaFoldDB" id="H1XQU7"/>
<evidence type="ECO:0000313" key="1">
    <source>
        <dbReference type="EMBL" id="EHO42370.1"/>
    </source>
</evidence>
<dbReference type="InParanoid" id="H1XQU7"/>
<organism evidence="1 2">
    <name type="scientific">Caldithrix abyssi DSM 13497</name>
    <dbReference type="NCBI Taxonomy" id="880073"/>
    <lineage>
        <taxon>Bacteria</taxon>
        <taxon>Pseudomonadati</taxon>
        <taxon>Calditrichota</taxon>
        <taxon>Calditrichia</taxon>
        <taxon>Calditrichales</taxon>
        <taxon>Calditrichaceae</taxon>
        <taxon>Caldithrix</taxon>
    </lineage>
</organism>
<sequence length="84" mass="9835">MANVRFSMILNKYTFNFAFETPPGVNSADLLSFSLRIVCLIIFCDYWCNLRKNYFAHVTVDFGCGFAALEIYQRLFQVAQKKRF</sequence>
<dbReference type="Proteomes" id="UP000004671">
    <property type="component" value="Chromosome"/>
</dbReference>
<dbReference type="EMBL" id="CM001402">
    <property type="protein sequence ID" value="EHO42370.1"/>
    <property type="molecule type" value="Genomic_DNA"/>
</dbReference>
<name>H1XQU7_CALAY</name>
<gene>
    <name evidence="1" type="ORF">Calab_2762</name>
</gene>
<protein>
    <submittedName>
        <fullName evidence="1">Uncharacterized protein</fullName>
    </submittedName>
</protein>
<reference evidence="1 2" key="1">
    <citation type="submission" date="2011-09" db="EMBL/GenBank/DDBJ databases">
        <title>The permanent draft genome of Caldithrix abyssi DSM 13497.</title>
        <authorList>
            <consortium name="US DOE Joint Genome Institute (JGI-PGF)"/>
            <person name="Lucas S."/>
            <person name="Han J."/>
            <person name="Lapidus A."/>
            <person name="Bruce D."/>
            <person name="Goodwin L."/>
            <person name="Pitluck S."/>
            <person name="Peters L."/>
            <person name="Kyrpides N."/>
            <person name="Mavromatis K."/>
            <person name="Ivanova N."/>
            <person name="Mikhailova N."/>
            <person name="Chertkov O."/>
            <person name="Detter J.C."/>
            <person name="Tapia R."/>
            <person name="Han C."/>
            <person name="Land M."/>
            <person name="Hauser L."/>
            <person name="Markowitz V."/>
            <person name="Cheng J.-F."/>
            <person name="Hugenholtz P."/>
            <person name="Woyke T."/>
            <person name="Wu D."/>
            <person name="Spring S."/>
            <person name="Brambilla E."/>
            <person name="Klenk H.-P."/>
            <person name="Eisen J.A."/>
        </authorList>
    </citation>
    <scope>NUCLEOTIDE SEQUENCE [LARGE SCALE GENOMIC DNA]</scope>
    <source>
        <strain evidence="1 2">DSM 13497</strain>
    </source>
</reference>
<keyword evidence="2" id="KW-1185">Reference proteome</keyword>
<dbReference type="PaxDb" id="880073-Calab_2762"/>
<accession>H1XQU7</accession>
<proteinExistence type="predicted"/>
<dbReference type="HOGENOM" id="CLU_2521352_0_0_0"/>
<evidence type="ECO:0000313" key="2">
    <source>
        <dbReference type="Proteomes" id="UP000004671"/>
    </source>
</evidence>